<sequence>MLDKICSDDFMPLLGQTCYLHAAPYPELALQVHAVRQNPRAQNPYLQDNRVPFIVELTADPLTPLVDVVGQLRLPASASTAQKILEDINISRTGAMGRDNQFSYFQLIFN</sequence>
<keyword evidence="2" id="KW-1185">Reference proteome</keyword>
<dbReference type="Proteomes" id="UP000585363">
    <property type="component" value="Unassembled WGS sequence"/>
</dbReference>
<organism evidence="1 2">
    <name type="scientific">Rouxiella aceris</name>
    <dbReference type="NCBI Taxonomy" id="2703884"/>
    <lineage>
        <taxon>Bacteria</taxon>
        <taxon>Pseudomonadati</taxon>
        <taxon>Pseudomonadota</taxon>
        <taxon>Gammaproteobacteria</taxon>
        <taxon>Enterobacterales</taxon>
        <taxon>Yersiniaceae</taxon>
        <taxon>Rouxiella</taxon>
    </lineage>
</organism>
<evidence type="ECO:0000313" key="1">
    <source>
        <dbReference type="EMBL" id="NMP26224.1"/>
    </source>
</evidence>
<dbReference type="RefSeq" id="WP_169401910.1">
    <property type="nucleotide sequence ID" value="NZ_JAADJU010000002.1"/>
</dbReference>
<reference evidence="1 2" key="2">
    <citation type="submission" date="2020-06" db="EMBL/GenBank/DDBJ databases">
        <title>Polyphasic characterization of a Rahnella strain isolated from tree sap.</title>
        <authorList>
            <person name="Kim I.S."/>
        </authorList>
    </citation>
    <scope>NUCLEOTIDE SEQUENCE [LARGE SCALE GENOMIC DNA]</scope>
    <source>
        <strain evidence="1 2">SAP-1</strain>
    </source>
</reference>
<dbReference type="EMBL" id="JAADJU010000002">
    <property type="protein sequence ID" value="NMP26224.1"/>
    <property type="molecule type" value="Genomic_DNA"/>
</dbReference>
<reference evidence="1 2" key="1">
    <citation type="submission" date="2020-01" db="EMBL/GenBank/DDBJ databases">
        <authorList>
            <person name="Lee S.D."/>
        </authorList>
    </citation>
    <scope>NUCLEOTIDE SEQUENCE [LARGE SCALE GENOMIC DNA]</scope>
    <source>
        <strain evidence="1 2">SAP-1</strain>
    </source>
</reference>
<evidence type="ECO:0000313" key="2">
    <source>
        <dbReference type="Proteomes" id="UP000585363"/>
    </source>
</evidence>
<proteinExistence type="predicted"/>
<gene>
    <name evidence="1" type="ORF">GW590_04970</name>
</gene>
<protein>
    <submittedName>
        <fullName evidence="1">Uncharacterized protein</fullName>
    </submittedName>
</protein>
<comment type="caution">
    <text evidence="1">The sequence shown here is derived from an EMBL/GenBank/DDBJ whole genome shotgun (WGS) entry which is preliminary data.</text>
</comment>
<accession>A0A848MIT2</accession>
<dbReference type="AlphaFoldDB" id="A0A848MIT2"/>
<name>A0A848MIT2_9GAMM</name>